<keyword evidence="6 9" id="KW-0255">Endonuclease</keyword>
<dbReference type="InterPro" id="IPR002036">
    <property type="entry name" value="YbeY"/>
</dbReference>
<dbReference type="NCBIfam" id="TIGR00043">
    <property type="entry name" value="rRNA maturation RNase YbeY"/>
    <property type="match status" value="1"/>
</dbReference>
<keyword evidence="5 9" id="KW-0479">Metal-binding</keyword>
<keyword evidence="11" id="KW-1185">Reference proteome</keyword>
<dbReference type="GO" id="GO:0006364">
    <property type="term" value="P:rRNA processing"/>
    <property type="evidence" value="ECO:0007669"/>
    <property type="project" value="UniProtKB-UniRule"/>
</dbReference>
<comment type="function">
    <text evidence="9">Single strand-specific metallo-endoribonuclease involved in late-stage 70S ribosome quality control and in maturation of the 3' terminus of the 16S rRNA.</text>
</comment>
<dbReference type="Proteomes" id="UP000237865">
    <property type="component" value="Unassembled WGS sequence"/>
</dbReference>
<comment type="similarity">
    <text evidence="1 9">Belongs to the endoribonuclease YbeY family.</text>
</comment>
<dbReference type="HAMAP" id="MF_00009">
    <property type="entry name" value="Endoribonucl_YbeY"/>
    <property type="match status" value="1"/>
</dbReference>
<dbReference type="GO" id="GO:0004521">
    <property type="term" value="F:RNA endonuclease activity"/>
    <property type="evidence" value="ECO:0007669"/>
    <property type="project" value="UniProtKB-UniRule"/>
</dbReference>
<dbReference type="PANTHER" id="PTHR46986">
    <property type="entry name" value="ENDORIBONUCLEASE YBEY, CHLOROPLASTIC"/>
    <property type="match status" value="1"/>
</dbReference>
<feature type="binding site" evidence="9">
    <location>
        <position position="128"/>
    </location>
    <ligand>
        <name>Zn(2+)</name>
        <dbReference type="ChEBI" id="CHEBI:29105"/>
        <note>catalytic</note>
    </ligand>
</feature>
<dbReference type="AlphaFoldDB" id="A0A2S5RCY6"/>
<evidence type="ECO:0000256" key="2">
    <source>
        <dbReference type="ARBA" id="ARBA00022517"/>
    </source>
</evidence>
<dbReference type="GO" id="GO:0004222">
    <property type="term" value="F:metalloendopeptidase activity"/>
    <property type="evidence" value="ECO:0007669"/>
    <property type="project" value="InterPro"/>
</dbReference>
<reference evidence="10 11" key="1">
    <citation type="submission" date="2017-11" db="EMBL/GenBank/DDBJ databases">
        <title>Genome sequence of Entomoplasma lucivorax PIPN-2 (ATCC 49196).</title>
        <authorList>
            <person name="Lo W.-S."/>
            <person name="Gasparich G.E."/>
            <person name="Kuo C.-H."/>
        </authorList>
    </citation>
    <scope>NUCLEOTIDE SEQUENCE [LARGE SCALE GENOMIC DNA]</scope>
    <source>
        <strain evidence="10 11">PIPN-2</strain>
    </source>
</reference>
<evidence type="ECO:0000256" key="1">
    <source>
        <dbReference type="ARBA" id="ARBA00010875"/>
    </source>
</evidence>
<protein>
    <recommendedName>
        <fullName evidence="9">Endoribonuclease YbeY</fullName>
        <ecNumber evidence="9">3.1.-.-</ecNumber>
    </recommendedName>
</protein>
<sequence>MAKISFQNQTTTKMTEFQKLAKQLINSAIKILNLEKENLCLSIVFVDDKQALKINQEYRHKNYIPDVISFPIMMSEQEIEALGFREIGDLFICLSEAQRKTLKYHHTIKEEMAFLFVHGFLHLLSYDHETNKKDEAIMFGLQDQILQANQINYEIKFVEADYQGEENEF</sequence>
<accession>A0A2S5RCY6</accession>
<keyword evidence="4 9" id="KW-0540">Nuclease</keyword>
<keyword evidence="8 9" id="KW-0862">Zinc</keyword>
<evidence type="ECO:0000256" key="6">
    <source>
        <dbReference type="ARBA" id="ARBA00022759"/>
    </source>
</evidence>
<comment type="cofactor">
    <cofactor evidence="9">
        <name>Zn(2+)</name>
        <dbReference type="ChEBI" id="CHEBI:29105"/>
    </cofactor>
    <text evidence="9">Binds 1 zinc ion.</text>
</comment>
<dbReference type="GO" id="GO:0008270">
    <property type="term" value="F:zinc ion binding"/>
    <property type="evidence" value="ECO:0007669"/>
    <property type="project" value="UniProtKB-UniRule"/>
</dbReference>
<evidence type="ECO:0000256" key="7">
    <source>
        <dbReference type="ARBA" id="ARBA00022801"/>
    </source>
</evidence>
<dbReference type="Pfam" id="PF02130">
    <property type="entry name" value="YbeY"/>
    <property type="match status" value="1"/>
</dbReference>
<dbReference type="Gene3D" id="3.40.390.30">
    <property type="entry name" value="Metalloproteases ('zincins'), catalytic domain"/>
    <property type="match status" value="1"/>
</dbReference>
<dbReference type="RefSeq" id="WP_028126496.1">
    <property type="nucleotide sequence ID" value="NZ_PHNE01000004.1"/>
</dbReference>
<evidence type="ECO:0000256" key="9">
    <source>
        <dbReference type="HAMAP-Rule" id="MF_00009"/>
    </source>
</evidence>
<evidence type="ECO:0000256" key="4">
    <source>
        <dbReference type="ARBA" id="ARBA00022722"/>
    </source>
</evidence>
<dbReference type="GO" id="GO:0005737">
    <property type="term" value="C:cytoplasm"/>
    <property type="evidence" value="ECO:0007669"/>
    <property type="project" value="UniProtKB-SubCell"/>
</dbReference>
<dbReference type="STRING" id="1399797.GCA_000518285_00506"/>
<keyword evidence="3 9" id="KW-0698">rRNA processing</keyword>
<dbReference type="PANTHER" id="PTHR46986:SF1">
    <property type="entry name" value="ENDORIBONUCLEASE YBEY, CHLOROPLASTIC"/>
    <property type="match status" value="1"/>
</dbReference>
<proteinExistence type="inferred from homology"/>
<dbReference type="SUPFAM" id="SSF55486">
    <property type="entry name" value="Metalloproteases ('zincins'), catalytic domain"/>
    <property type="match status" value="1"/>
</dbReference>
<feature type="binding site" evidence="9">
    <location>
        <position position="118"/>
    </location>
    <ligand>
        <name>Zn(2+)</name>
        <dbReference type="ChEBI" id="CHEBI:29105"/>
        <note>catalytic</note>
    </ligand>
</feature>
<keyword evidence="7 9" id="KW-0378">Hydrolase</keyword>
<name>A0A2S5RCY6_9MOLU</name>
<evidence type="ECO:0000313" key="10">
    <source>
        <dbReference type="EMBL" id="PPE05201.1"/>
    </source>
</evidence>
<evidence type="ECO:0000256" key="8">
    <source>
        <dbReference type="ARBA" id="ARBA00022833"/>
    </source>
</evidence>
<comment type="subcellular location">
    <subcellularLocation>
        <location evidence="9">Cytoplasm</location>
    </subcellularLocation>
</comment>
<dbReference type="InterPro" id="IPR023091">
    <property type="entry name" value="MetalPrtase_cat_dom_sf_prd"/>
</dbReference>
<comment type="caution">
    <text evidence="10">The sequence shown here is derived from an EMBL/GenBank/DDBJ whole genome shotgun (WGS) entry which is preliminary data.</text>
</comment>
<evidence type="ECO:0000313" key="11">
    <source>
        <dbReference type="Proteomes" id="UP000237865"/>
    </source>
</evidence>
<evidence type="ECO:0000256" key="5">
    <source>
        <dbReference type="ARBA" id="ARBA00022723"/>
    </source>
</evidence>
<dbReference type="EC" id="3.1.-.-" evidence="9"/>
<organism evidence="10 11">
    <name type="scientific">Williamsoniiplasma lucivorax</name>
    <dbReference type="NCBI Taxonomy" id="209274"/>
    <lineage>
        <taxon>Bacteria</taxon>
        <taxon>Bacillati</taxon>
        <taxon>Mycoplasmatota</taxon>
        <taxon>Mollicutes</taxon>
        <taxon>Entomoplasmatales</taxon>
        <taxon>Williamsoniiplasma</taxon>
    </lineage>
</organism>
<keyword evidence="2 9" id="KW-0690">Ribosome biogenesis</keyword>
<feature type="binding site" evidence="9">
    <location>
        <position position="122"/>
    </location>
    <ligand>
        <name>Zn(2+)</name>
        <dbReference type="ChEBI" id="CHEBI:29105"/>
        <note>catalytic</note>
    </ligand>
</feature>
<evidence type="ECO:0000256" key="3">
    <source>
        <dbReference type="ARBA" id="ARBA00022552"/>
    </source>
</evidence>
<dbReference type="EMBL" id="PHNE01000004">
    <property type="protein sequence ID" value="PPE05201.1"/>
    <property type="molecule type" value="Genomic_DNA"/>
</dbReference>
<keyword evidence="9" id="KW-0963">Cytoplasm</keyword>
<gene>
    <name evidence="9 10" type="primary">ybeY</name>
    <name evidence="10" type="ORF">ELUCI_v1c07370</name>
</gene>